<gene>
    <name evidence="1" type="ORF">DOK76_03805</name>
</gene>
<dbReference type="EMBL" id="JAFLVX010000011">
    <property type="protein sequence ID" value="MBO0476180.1"/>
    <property type="molecule type" value="Genomic_DNA"/>
</dbReference>
<protein>
    <submittedName>
        <fullName evidence="1">Uncharacterized protein</fullName>
    </submittedName>
</protein>
<proteinExistence type="predicted"/>
<dbReference type="Proteomes" id="UP000664857">
    <property type="component" value="Unassembled WGS sequence"/>
</dbReference>
<evidence type="ECO:0000313" key="2">
    <source>
        <dbReference type="Proteomes" id="UP000664857"/>
    </source>
</evidence>
<evidence type="ECO:0000313" key="1">
    <source>
        <dbReference type="EMBL" id="MBO0476180.1"/>
    </source>
</evidence>
<sequence>MSKMIDLGTEKDPTFGDLENKVYDYYSRWDELIKGQISILEIVTDEGSVLLDKKGNVQAYSTSKKLGEVIKELEAIKKEVEGIERVQDFLYE</sequence>
<comment type="caution">
    <text evidence="1">The sequence shown here is derived from an EMBL/GenBank/DDBJ whole genome shotgun (WGS) entry which is preliminary data.</text>
</comment>
<dbReference type="RefSeq" id="WP_206965099.1">
    <property type="nucleotide sequence ID" value="NZ_JAFLVX010000011.1"/>
</dbReference>
<name>A0ABS3HS78_9ENTE</name>
<accession>A0ABS3HS78</accession>
<reference evidence="1 2" key="1">
    <citation type="submission" date="2021-03" db="EMBL/GenBank/DDBJ databases">
        <title>Enterococcal diversity collection.</title>
        <authorList>
            <person name="Gilmore M.S."/>
            <person name="Schwartzman J."/>
            <person name="Van Tyne D."/>
            <person name="Martin M."/>
            <person name="Earl A.M."/>
            <person name="Manson A.L."/>
            <person name="Straub T."/>
            <person name="Salamzade R."/>
            <person name="Saavedra J."/>
            <person name="Lebreton F."/>
            <person name="Prichula J."/>
            <person name="Schaufler K."/>
            <person name="Gaca A."/>
            <person name="Sgardioli B."/>
            <person name="Wagenaar J."/>
            <person name="Strong T."/>
        </authorList>
    </citation>
    <scope>NUCLEOTIDE SEQUENCE [LARGE SCALE GENOMIC DNA]</scope>
    <source>
        <strain evidence="1 2">DIV0080</strain>
    </source>
</reference>
<keyword evidence="2" id="KW-1185">Reference proteome</keyword>
<organism evidence="1 2">
    <name type="scientific">Candidatus Vagococcus giribetii</name>
    <dbReference type="NCBI Taxonomy" id="2230876"/>
    <lineage>
        <taxon>Bacteria</taxon>
        <taxon>Bacillati</taxon>
        <taxon>Bacillota</taxon>
        <taxon>Bacilli</taxon>
        <taxon>Lactobacillales</taxon>
        <taxon>Enterococcaceae</taxon>
        <taxon>Vagococcus</taxon>
    </lineage>
</organism>